<organism evidence="2 3">
    <name type="scientific">Rhamnella rubrinervis</name>
    <dbReference type="NCBI Taxonomy" id="2594499"/>
    <lineage>
        <taxon>Eukaryota</taxon>
        <taxon>Viridiplantae</taxon>
        <taxon>Streptophyta</taxon>
        <taxon>Embryophyta</taxon>
        <taxon>Tracheophyta</taxon>
        <taxon>Spermatophyta</taxon>
        <taxon>Magnoliopsida</taxon>
        <taxon>eudicotyledons</taxon>
        <taxon>Gunneridae</taxon>
        <taxon>Pentapetalae</taxon>
        <taxon>rosids</taxon>
        <taxon>fabids</taxon>
        <taxon>Rosales</taxon>
        <taxon>Rhamnaceae</taxon>
        <taxon>rhamnoid group</taxon>
        <taxon>Rhamneae</taxon>
        <taxon>Rhamnella</taxon>
    </lineage>
</organism>
<keyword evidence="1" id="KW-0812">Transmembrane</keyword>
<dbReference type="Proteomes" id="UP000796880">
    <property type="component" value="Unassembled WGS sequence"/>
</dbReference>
<protein>
    <submittedName>
        <fullName evidence="2">Uncharacterized protein</fullName>
    </submittedName>
</protein>
<name>A0A8K0GSZ0_9ROSA</name>
<keyword evidence="1" id="KW-1133">Transmembrane helix</keyword>
<evidence type="ECO:0000256" key="1">
    <source>
        <dbReference type="SAM" id="Phobius"/>
    </source>
</evidence>
<dbReference type="EMBL" id="VOIH02000010">
    <property type="protein sequence ID" value="KAF3435898.1"/>
    <property type="molecule type" value="Genomic_DNA"/>
</dbReference>
<gene>
    <name evidence="2" type="ORF">FNV43_RR22990</name>
</gene>
<dbReference type="AlphaFoldDB" id="A0A8K0GSZ0"/>
<proteinExistence type="predicted"/>
<reference evidence="2" key="1">
    <citation type="submission" date="2020-03" db="EMBL/GenBank/DDBJ databases">
        <title>A high-quality chromosome-level genome assembly of a woody plant with both climbing and erect habits, Rhamnella rubrinervis.</title>
        <authorList>
            <person name="Lu Z."/>
            <person name="Yang Y."/>
            <person name="Zhu X."/>
            <person name="Sun Y."/>
        </authorList>
    </citation>
    <scope>NUCLEOTIDE SEQUENCE</scope>
    <source>
        <strain evidence="2">BYM</strain>
        <tissue evidence="2">Leaf</tissue>
    </source>
</reference>
<keyword evidence="1" id="KW-0472">Membrane</keyword>
<feature type="transmembrane region" description="Helical" evidence="1">
    <location>
        <begin position="6"/>
        <end position="22"/>
    </location>
</feature>
<evidence type="ECO:0000313" key="2">
    <source>
        <dbReference type="EMBL" id="KAF3435898.1"/>
    </source>
</evidence>
<accession>A0A8K0GSZ0</accession>
<evidence type="ECO:0000313" key="3">
    <source>
        <dbReference type="Proteomes" id="UP000796880"/>
    </source>
</evidence>
<comment type="caution">
    <text evidence="2">The sequence shown here is derived from an EMBL/GenBank/DDBJ whole genome shotgun (WGS) entry which is preliminary data.</text>
</comment>
<sequence length="97" mass="11344">MLRKNAITISMFSNSTIFVGWCRPRRRLRRRRGSTIRLGNKRRGFSLGSRPVVQWGVMAGPLRMLRKIISEMVPNAQLIEALYWTLPFLRPQIFPLC</sequence>
<dbReference type="OrthoDB" id="1022321at2759"/>
<keyword evidence="3" id="KW-1185">Reference proteome</keyword>